<keyword evidence="1" id="KW-0732">Signal</keyword>
<reference evidence="2" key="1">
    <citation type="submission" date="2020-07" db="EMBL/GenBank/DDBJ databases">
        <title>Genome sequence and genetic diversity analysis of an under-domesticated orphan crop, white fonio (Digitaria exilis).</title>
        <authorList>
            <person name="Bennetzen J.L."/>
            <person name="Chen S."/>
            <person name="Ma X."/>
            <person name="Wang X."/>
            <person name="Yssel A.E.J."/>
            <person name="Chaluvadi S.R."/>
            <person name="Johnson M."/>
            <person name="Gangashetty P."/>
            <person name="Hamidou F."/>
            <person name="Sanogo M.D."/>
            <person name="Zwaenepoel A."/>
            <person name="Wallace J."/>
            <person name="Van De Peer Y."/>
            <person name="Van Deynze A."/>
        </authorList>
    </citation>
    <scope>NUCLEOTIDE SEQUENCE</scope>
    <source>
        <tissue evidence="2">Leaves</tissue>
    </source>
</reference>
<accession>A0A835DU58</accession>
<feature type="signal peptide" evidence="1">
    <location>
        <begin position="1"/>
        <end position="18"/>
    </location>
</feature>
<dbReference type="EMBL" id="JACEFO010003009">
    <property type="protein sequence ID" value="KAF8645326.1"/>
    <property type="molecule type" value="Genomic_DNA"/>
</dbReference>
<dbReference type="AlphaFoldDB" id="A0A835DU58"/>
<comment type="caution">
    <text evidence="2">The sequence shown here is derived from an EMBL/GenBank/DDBJ whole genome shotgun (WGS) entry which is preliminary data.</text>
</comment>
<proteinExistence type="predicted"/>
<keyword evidence="3" id="KW-1185">Reference proteome</keyword>
<evidence type="ECO:0000313" key="2">
    <source>
        <dbReference type="EMBL" id="KAF8645326.1"/>
    </source>
</evidence>
<evidence type="ECO:0000313" key="3">
    <source>
        <dbReference type="Proteomes" id="UP000636709"/>
    </source>
</evidence>
<evidence type="ECO:0000256" key="1">
    <source>
        <dbReference type="SAM" id="SignalP"/>
    </source>
</evidence>
<sequence length="155" mass="17013">MAAKMFALFALLALCASARYCYRYLSPMAVDIGSFAMSPCMQYCMTQHPLAMNPCMQYCMKATIFCMGSFASQTSMMLQQPVGLAASAVLDSDGDAISTMPLWCHIAGYTNNPLCSTRCLVASTYVLPAAPGWCFILDTYPYDVTDNNRVTCHRV</sequence>
<feature type="chain" id="PRO_5032683414" evidence="1">
    <location>
        <begin position="19"/>
        <end position="155"/>
    </location>
</feature>
<name>A0A835DU58_9POAL</name>
<protein>
    <submittedName>
        <fullName evidence="2">Uncharacterized protein</fullName>
    </submittedName>
</protein>
<dbReference type="Proteomes" id="UP000636709">
    <property type="component" value="Unassembled WGS sequence"/>
</dbReference>
<gene>
    <name evidence="2" type="ORF">HU200_066192</name>
</gene>
<organism evidence="2 3">
    <name type="scientific">Digitaria exilis</name>
    <dbReference type="NCBI Taxonomy" id="1010633"/>
    <lineage>
        <taxon>Eukaryota</taxon>
        <taxon>Viridiplantae</taxon>
        <taxon>Streptophyta</taxon>
        <taxon>Embryophyta</taxon>
        <taxon>Tracheophyta</taxon>
        <taxon>Spermatophyta</taxon>
        <taxon>Magnoliopsida</taxon>
        <taxon>Liliopsida</taxon>
        <taxon>Poales</taxon>
        <taxon>Poaceae</taxon>
        <taxon>PACMAD clade</taxon>
        <taxon>Panicoideae</taxon>
        <taxon>Panicodae</taxon>
        <taxon>Paniceae</taxon>
        <taxon>Anthephorinae</taxon>
        <taxon>Digitaria</taxon>
    </lineage>
</organism>